<reference evidence="1" key="2">
    <citation type="journal article" date="2023" name="IMA Fungus">
        <title>Comparative genomic study of the Penicillium genus elucidates a diverse pangenome and 15 lateral gene transfer events.</title>
        <authorList>
            <person name="Petersen C."/>
            <person name="Sorensen T."/>
            <person name="Nielsen M.R."/>
            <person name="Sondergaard T.E."/>
            <person name="Sorensen J.L."/>
            <person name="Fitzpatrick D.A."/>
            <person name="Frisvad J.C."/>
            <person name="Nielsen K.L."/>
        </authorList>
    </citation>
    <scope>NUCLEOTIDE SEQUENCE</scope>
    <source>
        <strain evidence="1">IBT 29677</strain>
    </source>
</reference>
<reference evidence="1" key="1">
    <citation type="submission" date="2022-12" db="EMBL/GenBank/DDBJ databases">
        <authorList>
            <person name="Petersen C."/>
        </authorList>
    </citation>
    <scope>NUCLEOTIDE SEQUENCE</scope>
    <source>
        <strain evidence="1">IBT 29677</strain>
    </source>
</reference>
<dbReference type="EMBL" id="JAPZBU010000011">
    <property type="protein sequence ID" value="KAJ5378962.1"/>
    <property type="molecule type" value="Genomic_DNA"/>
</dbReference>
<evidence type="ECO:0000313" key="1">
    <source>
        <dbReference type="EMBL" id="KAJ5378962.1"/>
    </source>
</evidence>
<protein>
    <recommendedName>
        <fullName evidence="3">BTB domain-containing protein</fullName>
    </recommendedName>
</protein>
<proteinExistence type="predicted"/>
<organism evidence="1 2">
    <name type="scientific">Penicillium cosmopolitanum</name>
    <dbReference type="NCBI Taxonomy" id="1131564"/>
    <lineage>
        <taxon>Eukaryota</taxon>
        <taxon>Fungi</taxon>
        <taxon>Dikarya</taxon>
        <taxon>Ascomycota</taxon>
        <taxon>Pezizomycotina</taxon>
        <taxon>Eurotiomycetes</taxon>
        <taxon>Eurotiomycetidae</taxon>
        <taxon>Eurotiales</taxon>
        <taxon>Aspergillaceae</taxon>
        <taxon>Penicillium</taxon>
    </lineage>
</organism>
<evidence type="ECO:0008006" key="3">
    <source>
        <dbReference type="Google" id="ProtNLM"/>
    </source>
</evidence>
<dbReference type="RefSeq" id="XP_056482748.1">
    <property type="nucleotide sequence ID" value="XM_056636718.1"/>
</dbReference>
<sequence length="69" mass="7645">MAPAFDSSHLLEIFLQGTHSGMKITCGDFTFNMHRAIVCPQSSFFEAAMRDRGLKKEPISGVIDLPDDD</sequence>
<dbReference type="InterPro" id="IPR011333">
    <property type="entry name" value="SKP1/BTB/POZ_sf"/>
</dbReference>
<keyword evidence="2" id="KW-1185">Reference proteome</keyword>
<name>A0A9W9SIT7_9EURO</name>
<dbReference type="SUPFAM" id="SSF54695">
    <property type="entry name" value="POZ domain"/>
    <property type="match status" value="1"/>
</dbReference>
<dbReference type="Gene3D" id="3.30.710.10">
    <property type="entry name" value="Potassium Channel Kv1.1, Chain A"/>
    <property type="match status" value="1"/>
</dbReference>
<gene>
    <name evidence="1" type="ORF">N7509_012081</name>
</gene>
<dbReference type="GeneID" id="81375698"/>
<dbReference type="Proteomes" id="UP001147747">
    <property type="component" value="Unassembled WGS sequence"/>
</dbReference>
<dbReference type="OrthoDB" id="6359816at2759"/>
<accession>A0A9W9SIT7</accession>
<evidence type="ECO:0000313" key="2">
    <source>
        <dbReference type="Proteomes" id="UP001147747"/>
    </source>
</evidence>
<dbReference type="AlphaFoldDB" id="A0A9W9SIT7"/>
<comment type="caution">
    <text evidence="1">The sequence shown here is derived from an EMBL/GenBank/DDBJ whole genome shotgun (WGS) entry which is preliminary data.</text>
</comment>